<dbReference type="GO" id="GO:0003677">
    <property type="term" value="F:DNA binding"/>
    <property type="evidence" value="ECO:0007669"/>
    <property type="project" value="UniProtKB-KW"/>
</dbReference>
<dbReference type="OrthoDB" id="1047381at2"/>
<keyword evidence="2" id="KW-1185">Reference proteome</keyword>
<protein>
    <submittedName>
        <fullName evidence="1">DNA-binding protein</fullName>
    </submittedName>
</protein>
<dbReference type="EMBL" id="SRSD01000012">
    <property type="protein sequence ID" value="KAA0888096.1"/>
    <property type="molecule type" value="Genomic_DNA"/>
</dbReference>
<dbReference type="AlphaFoldDB" id="A0A5A9X528"/>
<organism evidence="1 2">
    <name type="scientific">Oryzomonas rubra</name>
    <dbReference type="NCBI Taxonomy" id="2509454"/>
    <lineage>
        <taxon>Bacteria</taxon>
        <taxon>Pseudomonadati</taxon>
        <taxon>Thermodesulfobacteriota</taxon>
        <taxon>Desulfuromonadia</taxon>
        <taxon>Geobacterales</taxon>
        <taxon>Geobacteraceae</taxon>
        <taxon>Oryzomonas</taxon>
    </lineage>
</organism>
<comment type="caution">
    <text evidence="1">The sequence shown here is derived from an EMBL/GenBank/DDBJ whole genome shotgun (WGS) entry which is preliminary data.</text>
</comment>
<gene>
    <name evidence="1" type="ORF">ET418_16990</name>
</gene>
<accession>A0A5A9X528</accession>
<sequence>MRNRKSNADGLEVVFVTDICEVLQVERQTLYAWFRSGKYPFLRRIGGNRIGTTRGELKNFIEGKISKHK</sequence>
<proteinExistence type="predicted"/>
<evidence type="ECO:0000313" key="1">
    <source>
        <dbReference type="EMBL" id="KAA0888096.1"/>
    </source>
</evidence>
<dbReference type="Proteomes" id="UP000324298">
    <property type="component" value="Unassembled WGS sequence"/>
</dbReference>
<keyword evidence="1" id="KW-0238">DNA-binding</keyword>
<dbReference type="RefSeq" id="WP_149309669.1">
    <property type="nucleotide sequence ID" value="NZ_SRSD01000012.1"/>
</dbReference>
<name>A0A5A9X528_9BACT</name>
<reference evidence="1 2" key="1">
    <citation type="submission" date="2019-04" db="EMBL/GenBank/DDBJ databases">
        <title>Geobacter ruber sp. nov., ferric-reducing bacteria isolated from paddy soil.</title>
        <authorList>
            <person name="Xu Z."/>
            <person name="Masuda Y."/>
            <person name="Itoh H."/>
            <person name="Senoo K."/>
        </authorList>
    </citation>
    <scope>NUCLEOTIDE SEQUENCE [LARGE SCALE GENOMIC DNA]</scope>
    <source>
        <strain evidence="1 2">Red88</strain>
    </source>
</reference>
<evidence type="ECO:0000313" key="2">
    <source>
        <dbReference type="Proteomes" id="UP000324298"/>
    </source>
</evidence>